<dbReference type="EMBL" id="MT138037">
    <property type="protein sequence ID" value="QJI53786.1"/>
    <property type="molecule type" value="Genomic_RNA"/>
</dbReference>
<accession>A0A6M3YUP2</accession>
<reference evidence="1" key="1">
    <citation type="submission" date="2020-01" db="EMBL/GenBank/DDBJ databases">
        <title>Viral genomes from wild and zoo birds in China.</title>
        <authorList>
            <person name="Zhou R."/>
            <person name="Shan T."/>
            <person name="Yang S."/>
            <person name="Zhang W."/>
        </authorList>
    </citation>
    <scope>NUCLEOTIDE SEQUENCE</scope>
    <source>
        <strain evidence="1">Sbr121hep1</strain>
    </source>
</reference>
<evidence type="ECO:0000313" key="1">
    <source>
        <dbReference type="EMBL" id="QJI53786.1"/>
    </source>
</evidence>
<proteinExistence type="predicted"/>
<name>A0A6M3YUP2_9VIRU</name>
<organism evidence="1">
    <name type="scientific">Hepeviridae sp</name>
    <dbReference type="NCBI Taxonomy" id="2715178"/>
    <lineage>
        <taxon>Viruses</taxon>
        <taxon>Riboviria</taxon>
        <taxon>Orthornavirae</taxon>
        <taxon>Kitrinoviricota</taxon>
        <taxon>Alsuviricetes</taxon>
        <taxon>Hepelivirales</taxon>
        <taxon>Hepeviridae</taxon>
    </lineage>
</organism>
<protein>
    <submittedName>
        <fullName evidence="1">Uncharacterized protein</fullName>
    </submittedName>
</protein>
<sequence length="150" mass="16417">MTVDVMSFDISCSVGPAAHEGECTFACAHRLLAGLHIAVGDGSDALGFDSELISHLERSTTGVLMRVELLLNASDWNRVPAPGYTARLSSRDHAYRFHRHLHAVRHRLASANDNSVLTLSTLLGLISNISCQHHVLSWQCQELRAKYPGS</sequence>